<proteinExistence type="predicted"/>
<dbReference type="Proteomes" id="UP000320776">
    <property type="component" value="Chromosome"/>
</dbReference>
<accession>A0A517DUT8</accession>
<sequence>MYCEIIYQVTGERWGIFPRDKGEFQARLLNSDGINIQENQKPMIRKSEQIEIMSCSFTPDEKNKRHRRALDGLVEKLVKAGWQQLPEQGAAWYSLRFYKDDETMTP</sequence>
<organism evidence="1 2">
    <name type="scientific">Sporomusa termitida</name>
    <dbReference type="NCBI Taxonomy" id="2377"/>
    <lineage>
        <taxon>Bacteria</taxon>
        <taxon>Bacillati</taxon>
        <taxon>Bacillota</taxon>
        <taxon>Negativicutes</taxon>
        <taxon>Selenomonadales</taxon>
        <taxon>Sporomusaceae</taxon>
        <taxon>Sporomusa</taxon>
    </lineage>
</organism>
<evidence type="ECO:0000313" key="2">
    <source>
        <dbReference type="Proteomes" id="UP000320776"/>
    </source>
</evidence>
<dbReference type="AlphaFoldDB" id="A0A517DUT8"/>
<name>A0A517DUT8_9FIRM</name>
<dbReference type="RefSeq" id="WP_144350606.1">
    <property type="nucleotide sequence ID" value="NZ_CP036259.1"/>
</dbReference>
<protein>
    <submittedName>
        <fullName evidence="1">Uncharacterized protein</fullName>
    </submittedName>
</protein>
<gene>
    <name evidence="1" type="ORF">SPTER_24230</name>
</gene>
<reference evidence="1 2" key="1">
    <citation type="submission" date="2019-02" db="EMBL/GenBank/DDBJ databases">
        <title>Closed genome of Sporomusa termitida DSM 4440.</title>
        <authorList>
            <person name="Poehlein A."/>
            <person name="Daniel R."/>
        </authorList>
    </citation>
    <scope>NUCLEOTIDE SEQUENCE [LARGE SCALE GENOMIC DNA]</scope>
    <source>
        <strain evidence="1 2">DSM 4440</strain>
    </source>
</reference>
<keyword evidence="2" id="KW-1185">Reference proteome</keyword>
<dbReference type="KEGG" id="sted:SPTER_24230"/>
<dbReference type="EMBL" id="CP036259">
    <property type="protein sequence ID" value="QDR81068.1"/>
    <property type="molecule type" value="Genomic_DNA"/>
</dbReference>
<dbReference type="OrthoDB" id="1684902at2"/>
<evidence type="ECO:0000313" key="1">
    <source>
        <dbReference type="EMBL" id="QDR81068.1"/>
    </source>
</evidence>